<keyword evidence="2" id="KW-1185">Reference proteome</keyword>
<protein>
    <submittedName>
        <fullName evidence="1">Uncharacterized protein</fullName>
    </submittedName>
</protein>
<name>F2BGP7_9NEIS</name>
<gene>
    <name evidence="1" type="ORF">HMPREF9123_2904</name>
</gene>
<dbReference type="AlphaFoldDB" id="F2BGP7"/>
<evidence type="ECO:0000313" key="2">
    <source>
        <dbReference type="Proteomes" id="UP000004105"/>
    </source>
</evidence>
<proteinExistence type="predicted"/>
<evidence type="ECO:0000313" key="1">
    <source>
        <dbReference type="EMBL" id="EGF06026.1"/>
    </source>
</evidence>
<reference evidence="1 2" key="1">
    <citation type="submission" date="2011-02" db="EMBL/GenBank/DDBJ databases">
        <authorList>
            <person name="Muzny D."/>
            <person name="Qin X."/>
            <person name="Deng J."/>
            <person name="Jiang H."/>
            <person name="Liu Y."/>
            <person name="Qu J."/>
            <person name="Song X.-Z."/>
            <person name="Zhang L."/>
            <person name="Thornton R."/>
            <person name="Coyle M."/>
            <person name="Francisco L."/>
            <person name="Jackson L."/>
            <person name="Javaid M."/>
            <person name="Korchina V."/>
            <person name="Kovar C."/>
            <person name="Mata R."/>
            <person name="Mathew T."/>
            <person name="Ngo R."/>
            <person name="Nguyen L."/>
            <person name="Nguyen N."/>
            <person name="Okwuonu G."/>
            <person name="Ongeri F."/>
            <person name="Pham C."/>
            <person name="Simmons D."/>
            <person name="Wilczek-Boney K."/>
            <person name="Hale W."/>
            <person name="Jakkamsetti A."/>
            <person name="Pham P."/>
            <person name="Ruth R."/>
            <person name="San Lucas F."/>
            <person name="Warren J."/>
            <person name="Zhang J."/>
            <person name="Zhao Z."/>
            <person name="Zhou C."/>
            <person name="Zhu D."/>
            <person name="Lee S."/>
            <person name="Bess C."/>
            <person name="Blankenburg K."/>
            <person name="Forbes L."/>
            <person name="Fu Q."/>
            <person name="Gubbala S."/>
            <person name="Hirani K."/>
            <person name="Jayaseelan J.C."/>
            <person name="Lara F."/>
            <person name="Munidasa M."/>
            <person name="Palculict T."/>
            <person name="Patil S."/>
            <person name="Pu L.-L."/>
            <person name="Saada N."/>
            <person name="Tang L."/>
            <person name="Weissenberger G."/>
            <person name="Zhu Y."/>
            <person name="Hemphill L."/>
            <person name="Shang Y."/>
            <person name="Youmans B."/>
            <person name="Ayvaz T."/>
            <person name="Ross M."/>
            <person name="Santibanez J."/>
            <person name="Aqrawi P."/>
            <person name="Gross S."/>
            <person name="Joshi V."/>
            <person name="Fowler G."/>
            <person name="Nazareth L."/>
            <person name="Reid J."/>
            <person name="Worley K."/>
            <person name="Petrosino J."/>
            <person name="Highlander S."/>
            <person name="Gibbs R."/>
        </authorList>
    </citation>
    <scope>NUCLEOTIDE SEQUENCE [LARGE SCALE GENOMIC DNA]</scope>
    <source>
        <strain evidence="1 2">ATCC BAA-1200</strain>
    </source>
</reference>
<organism evidence="1 2">
    <name type="scientific">Neisseria bacilliformis ATCC BAA-1200</name>
    <dbReference type="NCBI Taxonomy" id="888742"/>
    <lineage>
        <taxon>Bacteria</taxon>
        <taxon>Pseudomonadati</taxon>
        <taxon>Pseudomonadota</taxon>
        <taxon>Betaproteobacteria</taxon>
        <taxon>Neisseriales</taxon>
        <taxon>Neisseriaceae</taxon>
        <taxon>Neisseria</taxon>
    </lineage>
</organism>
<accession>F2BGP7</accession>
<comment type="caution">
    <text evidence="1">The sequence shown here is derived from an EMBL/GenBank/DDBJ whole genome shotgun (WGS) entry which is preliminary data.</text>
</comment>
<dbReference type="HOGENOM" id="CLU_3313205_0_0_4"/>
<dbReference type="Proteomes" id="UP000004105">
    <property type="component" value="Unassembled WGS sequence"/>
</dbReference>
<dbReference type="EMBL" id="AFAY01000056">
    <property type="protein sequence ID" value="EGF06026.1"/>
    <property type="molecule type" value="Genomic_DNA"/>
</dbReference>
<sequence length="39" mass="4736">MRPSEKARCNRAFFRRPHCAFLRNVSGMTHNENKRQYLL</sequence>